<organism evidence="2">
    <name type="scientific">freshwater metagenome</name>
    <dbReference type="NCBI Taxonomy" id="449393"/>
    <lineage>
        <taxon>unclassified sequences</taxon>
        <taxon>metagenomes</taxon>
        <taxon>ecological metagenomes</taxon>
    </lineage>
</organism>
<dbReference type="InterPro" id="IPR032710">
    <property type="entry name" value="NTF2-like_dom_sf"/>
</dbReference>
<proteinExistence type="predicted"/>
<gene>
    <name evidence="2" type="ORF">UFOPK1684_00054</name>
</gene>
<accession>A0A6J6DBG3</accession>
<evidence type="ECO:0000259" key="1">
    <source>
        <dbReference type="Pfam" id="PF12680"/>
    </source>
</evidence>
<name>A0A6J6DBG3_9ZZZZ</name>
<dbReference type="EMBL" id="CAEZTM010000001">
    <property type="protein sequence ID" value="CAB4560565.1"/>
    <property type="molecule type" value="Genomic_DNA"/>
</dbReference>
<protein>
    <submittedName>
        <fullName evidence="2">Unannotated protein</fullName>
    </submittedName>
</protein>
<sequence length="153" mass="17167">MLIYSSIVERLVRKTFLAVQNHDYEYVLGGLSSRNLTHRFAGPNSLGGIRHDKEAMRRWFMRVGTVFPELEFNVTSVLVHGGPWNTTVFARWVATCTLENGESYVNPGIHVIKLRWGKAYDFDVYEDTFAVTGGLEKQAKSGIAEASAPQIVS</sequence>
<dbReference type="Gene3D" id="3.10.450.50">
    <property type="match status" value="1"/>
</dbReference>
<dbReference type="AlphaFoldDB" id="A0A6J6DBG3"/>
<dbReference type="Pfam" id="PF12680">
    <property type="entry name" value="SnoaL_2"/>
    <property type="match status" value="1"/>
</dbReference>
<feature type="domain" description="SnoaL-like" evidence="1">
    <location>
        <begin position="12"/>
        <end position="119"/>
    </location>
</feature>
<evidence type="ECO:0000313" key="2">
    <source>
        <dbReference type="EMBL" id="CAB4560565.1"/>
    </source>
</evidence>
<reference evidence="2" key="1">
    <citation type="submission" date="2020-05" db="EMBL/GenBank/DDBJ databases">
        <authorList>
            <person name="Chiriac C."/>
            <person name="Salcher M."/>
            <person name="Ghai R."/>
            <person name="Kavagutti S V."/>
        </authorList>
    </citation>
    <scope>NUCLEOTIDE SEQUENCE</scope>
</reference>
<dbReference type="InterPro" id="IPR037401">
    <property type="entry name" value="SnoaL-like"/>
</dbReference>
<dbReference type="SUPFAM" id="SSF54427">
    <property type="entry name" value="NTF2-like"/>
    <property type="match status" value="1"/>
</dbReference>